<dbReference type="EMBL" id="UZAM01009152">
    <property type="protein sequence ID" value="VDP07930.1"/>
    <property type="molecule type" value="Genomic_DNA"/>
</dbReference>
<dbReference type="PRINTS" id="PR00031">
    <property type="entry name" value="HTHREPRESSR"/>
</dbReference>
<keyword evidence="4 5" id="KW-0539">Nucleus</keyword>
<feature type="DNA-binding region" description="Homeobox" evidence="5">
    <location>
        <begin position="17"/>
        <end position="76"/>
    </location>
</feature>
<dbReference type="PROSITE" id="PS00027">
    <property type="entry name" value="HOMEOBOX_1"/>
    <property type="match status" value="1"/>
</dbReference>
<keyword evidence="9" id="KW-1185">Reference proteome</keyword>
<protein>
    <submittedName>
        <fullName evidence="10">Homeobox domain-containing protein</fullName>
    </submittedName>
</protein>
<reference evidence="8 9" key="2">
    <citation type="submission" date="2018-11" db="EMBL/GenBank/DDBJ databases">
        <authorList>
            <consortium name="Pathogen Informatics"/>
        </authorList>
    </citation>
    <scope>NUCLEOTIDE SEQUENCE [LARGE SCALE GENOMIC DNA]</scope>
</reference>
<gene>
    <name evidence="8" type="ORF">SBAD_LOCUS5664</name>
</gene>
<dbReference type="InterPro" id="IPR017970">
    <property type="entry name" value="Homeobox_CS"/>
</dbReference>
<evidence type="ECO:0000313" key="9">
    <source>
        <dbReference type="Proteomes" id="UP000270296"/>
    </source>
</evidence>
<organism evidence="10">
    <name type="scientific">Soboliphyme baturini</name>
    <dbReference type="NCBI Taxonomy" id="241478"/>
    <lineage>
        <taxon>Eukaryota</taxon>
        <taxon>Metazoa</taxon>
        <taxon>Ecdysozoa</taxon>
        <taxon>Nematoda</taxon>
        <taxon>Enoplea</taxon>
        <taxon>Dorylaimia</taxon>
        <taxon>Dioctophymatida</taxon>
        <taxon>Dioctophymatoidea</taxon>
        <taxon>Soboliphymatidae</taxon>
        <taxon>Soboliphyme</taxon>
    </lineage>
</organism>
<reference evidence="10" key="1">
    <citation type="submission" date="2016-06" db="UniProtKB">
        <authorList>
            <consortium name="WormBaseParasite"/>
        </authorList>
    </citation>
    <scope>IDENTIFICATION</scope>
</reference>
<feature type="domain" description="Homeobox" evidence="7">
    <location>
        <begin position="15"/>
        <end position="75"/>
    </location>
</feature>
<evidence type="ECO:0000259" key="7">
    <source>
        <dbReference type="PROSITE" id="PS50071"/>
    </source>
</evidence>
<dbReference type="InterPro" id="IPR000047">
    <property type="entry name" value="HTH_motif"/>
</dbReference>
<evidence type="ECO:0000313" key="10">
    <source>
        <dbReference type="WBParaSite" id="SBAD_0000588901-mRNA-1"/>
    </source>
</evidence>
<dbReference type="GO" id="GO:0045944">
    <property type="term" value="P:positive regulation of transcription by RNA polymerase II"/>
    <property type="evidence" value="ECO:0007669"/>
    <property type="project" value="UniProtKB-ARBA"/>
</dbReference>
<dbReference type="Proteomes" id="UP000270296">
    <property type="component" value="Unassembled WGS sequence"/>
</dbReference>
<dbReference type="PROSITE" id="PS50071">
    <property type="entry name" value="HOMEOBOX_2"/>
    <property type="match status" value="1"/>
</dbReference>
<dbReference type="Gene3D" id="1.10.10.60">
    <property type="entry name" value="Homeodomain-like"/>
    <property type="match status" value="1"/>
</dbReference>
<dbReference type="Pfam" id="PF00046">
    <property type="entry name" value="Homeodomain"/>
    <property type="match status" value="1"/>
</dbReference>
<evidence type="ECO:0000256" key="5">
    <source>
        <dbReference type="PROSITE-ProRule" id="PRU00108"/>
    </source>
</evidence>
<evidence type="ECO:0000256" key="4">
    <source>
        <dbReference type="ARBA" id="ARBA00023242"/>
    </source>
</evidence>
<dbReference type="OrthoDB" id="6159439at2759"/>
<evidence type="ECO:0000256" key="6">
    <source>
        <dbReference type="RuleBase" id="RU000682"/>
    </source>
</evidence>
<evidence type="ECO:0000256" key="3">
    <source>
        <dbReference type="ARBA" id="ARBA00023155"/>
    </source>
</evidence>
<keyword evidence="2 5" id="KW-0238">DNA-binding</keyword>
<dbReference type="WBParaSite" id="SBAD_0000588901-mRNA-1">
    <property type="protein sequence ID" value="SBAD_0000588901-mRNA-1"/>
    <property type="gene ID" value="SBAD_0000588901"/>
</dbReference>
<proteinExistence type="predicted"/>
<comment type="subcellular location">
    <subcellularLocation>
        <location evidence="1 5 6">Nucleus</location>
    </subcellularLocation>
</comment>
<dbReference type="SUPFAM" id="SSF46689">
    <property type="entry name" value="Homeodomain-like"/>
    <property type="match status" value="1"/>
</dbReference>
<dbReference type="PANTHER" id="PTHR45664">
    <property type="entry name" value="PROTEIN ZERKNUELLT 1-RELATED"/>
    <property type="match status" value="1"/>
</dbReference>
<dbReference type="CDD" id="cd00086">
    <property type="entry name" value="homeodomain"/>
    <property type="match status" value="1"/>
</dbReference>
<dbReference type="PRINTS" id="PR00024">
    <property type="entry name" value="HOMEOBOX"/>
</dbReference>
<dbReference type="AlphaFoldDB" id="A0A183IPW7"/>
<dbReference type="GO" id="GO:0000981">
    <property type="term" value="F:DNA-binding transcription factor activity, RNA polymerase II-specific"/>
    <property type="evidence" value="ECO:0007669"/>
    <property type="project" value="InterPro"/>
</dbReference>
<dbReference type="GO" id="GO:0000978">
    <property type="term" value="F:RNA polymerase II cis-regulatory region sequence-specific DNA binding"/>
    <property type="evidence" value="ECO:0007669"/>
    <property type="project" value="TreeGrafter"/>
</dbReference>
<dbReference type="PANTHER" id="PTHR45664:SF12">
    <property type="entry name" value="PANCREAS_DUODENUM HOMEOBOX PROTEIN 1"/>
    <property type="match status" value="1"/>
</dbReference>
<evidence type="ECO:0000313" key="8">
    <source>
        <dbReference type="EMBL" id="VDP07930.1"/>
    </source>
</evidence>
<accession>A0A183IPW7</accession>
<dbReference type="GO" id="GO:0005634">
    <property type="term" value="C:nucleus"/>
    <property type="evidence" value="ECO:0007669"/>
    <property type="project" value="UniProtKB-SubCell"/>
</dbReference>
<dbReference type="InterPro" id="IPR009057">
    <property type="entry name" value="Homeodomain-like_sf"/>
</dbReference>
<dbReference type="InterPro" id="IPR001356">
    <property type="entry name" value="HD"/>
</dbReference>
<dbReference type="InterPro" id="IPR020479">
    <property type="entry name" value="HD_metazoa"/>
</dbReference>
<dbReference type="SMART" id="SM00389">
    <property type="entry name" value="HOX"/>
    <property type="match status" value="1"/>
</dbReference>
<keyword evidence="3 5" id="KW-0371">Homeobox</keyword>
<name>A0A183IPW7_9BILA</name>
<evidence type="ECO:0000256" key="1">
    <source>
        <dbReference type="ARBA" id="ARBA00004123"/>
    </source>
</evidence>
<sequence>MLHPLSYGRTRTYSFVQKRTRTAYSNRQLVELEKEFHFSRYLNKTRRQELADLLGLTERQIKIWFQNRRMKMKKDEKDRKKATAAIHDSSNPVLSAKVPLYSSEKFYSPVMNSIEFDVSHASEAKFIAYDRSKFQKMMPLDHERSQFSNDVHVHAPYAEGRKQNEDMVGYNKDQGEGCLRLPSWCSPCSLEESLPNSYLFLPSSQFNMLSSLPDNSTTGDDVQ</sequence>
<evidence type="ECO:0000256" key="2">
    <source>
        <dbReference type="ARBA" id="ARBA00023125"/>
    </source>
</evidence>